<evidence type="ECO:0000259" key="9">
    <source>
        <dbReference type="Pfam" id="PF05649"/>
    </source>
</evidence>
<evidence type="ECO:0000313" key="10">
    <source>
        <dbReference type="Proteomes" id="UP000492821"/>
    </source>
</evidence>
<keyword evidence="10" id="KW-1185">Reference proteome</keyword>
<evidence type="ECO:0000256" key="6">
    <source>
        <dbReference type="ARBA" id="ARBA00022833"/>
    </source>
</evidence>
<keyword evidence="5" id="KW-0378">Hydrolase</keyword>
<feature type="domain" description="Peptidase M13 C-terminal" evidence="8">
    <location>
        <begin position="138"/>
        <end position="282"/>
    </location>
</feature>
<dbReference type="InterPro" id="IPR024079">
    <property type="entry name" value="MetalloPept_cat_dom_sf"/>
</dbReference>
<dbReference type="InterPro" id="IPR008753">
    <property type="entry name" value="Peptidase_M13_N"/>
</dbReference>
<dbReference type="AlphaFoldDB" id="A0A7E4URZ1"/>
<accession>A0A7E4URZ1</accession>
<dbReference type="SUPFAM" id="SSF55486">
    <property type="entry name" value="Metalloproteases ('zincins'), catalytic domain"/>
    <property type="match status" value="1"/>
</dbReference>
<proteinExistence type="inferred from homology"/>
<keyword evidence="7" id="KW-0482">Metalloprotease</keyword>
<organism evidence="10 11">
    <name type="scientific">Panagrellus redivivus</name>
    <name type="common">Microworm</name>
    <dbReference type="NCBI Taxonomy" id="6233"/>
    <lineage>
        <taxon>Eukaryota</taxon>
        <taxon>Metazoa</taxon>
        <taxon>Ecdysozoa</taxon>
        <taxon>Nematoda</taxon>
        <taxon>Chromadorea</taxon>
        <taxon>Rhabditida</taxon>
        <taxon>Tylenchina</taxon>
        <taxon>Panagrolaimomorpha</taxon>
        <taxon>Panagrolaimoidea</taxon>
        <taxon>Panagrolaimidae</taxon>
        <taxon>Panagrellus</taxon>
    </lineage>
</organism>
<dbReference type="InterPro" id="IPR000718">
    <property type="entry name" value="Peptidase_M13"/>
</dbReference>
<evidence type="ECO:0000256" key="7">
    <source>
        <dbReference type="ARBA" id="ARBA00023049"/>
    </source>
</evidence>
<dbReference type="Pfam" id="PF05649">
    <property type="entry name" value="Peptidase_M13_N"/>
    <property type="match status" value="1"/>
</dbReference>
<dbReference type="GO" id="GO:0046872">
    <property type="term" value="F:metal ion binding"/>
    <property type="evidence" value="ECO:0007669"/>
    <property type="project" value="UniProtKB-KW"/>
</dbReference>
<dbReference type="PANTHER" id="PTHR11733">
    <property type="entry name" value="ZINC METALLOPROTEASE FAMILY M13 NEPRILYSIN-RELATED"/>
    <property type="match status" value="1"/>
</dbReference>
<dbReference type="GO" id="GO:0005886">
    <property type="term" value="C:plasma membrane"/>
    <property type="evidence" value="ECO:0007669"/>
    <property type="project" value="TreeGrafter"/>
</dbReference>
<evidence type="ECO:0000313" key="11">
    <source>
        <dbReference type="WBParaSite" id="Pan_g11990.t1"/>
    </source>
</evidence>
<protein>
    <submittedName>
        <fullName evidence="11">Neprilysin</fullName>
    </submittedName>
</protein>
<evidence type="ECO:0000256" key="1">
    <source>
        <dbReference type="ARBA" id="ARBA00001947"/>
    </source>
</evidence>
<evidence type="ECO:0000259" key="8">
    <source>
        <dbReference type="Pfam" id="PF01431"/>
    </source>
</evidence>
<dbReference type="GO" id="GO:0016485">
    <property type="term" value="P:protein processing"/>
    <property type="evidence" value="ECO:0007669"/>
    <property type="project" value="TreeGrafter"/>
</dbReference>
<reference evidence="10" key="1">
    <citation type="journal article" date="2013" name="Genetics">
        <title>The draft genome and transcriptome of Panagrellus redivivus are shaped by the harsh demands of a free-living lifestyle.</title>
        <authorList>
            <person name="Srinivasan J."/>
            <person name="Dillman A.R."/>
            <person name="Macchietto M.G."/>
            <person name="Heikkinen L."/>
            <person name="Lakso M."/>
            <person name="Fracchia K.M."/>
            <person name="Antoshechkin I."/>
            <person name="Mortazavi A."/>
            <person name="Wong G."/>
            <person name="Sternberg P.W."/>
        </authorList>
    </citation>
    <scope>NUCLEOTIDE SEQUENCE [LARGE SCALE GENOMIC DNA]</scope>
    <source>
        <strain evidence="10">MT8872</strain>
    </source>
</reference>
<dbReference type="InterPro" id="IPR042089">
    <property type="entry name" value="Peptidase_M13_dom_2"/>
</dbReference>
<name>A0A7E4URZ1_PANRE</name>
<evidence type="ECO:0000256" key="5">
    <source>
        <dbReference type="ARBA" id="ARBA00022801"/>
    </source>
</evidence>
<evidence type="ECO:0000256" key="4">
    <source>
        <dbReference type="ARBA" id="ARBA00022723"/>
    </source>
</evidence>
<dbReference type="InterPro" id="IPR018497">
    <property type="entry name" value="Peptidase_M13_C"/>
</dbReference>
<dbReference type="PRINTS" id="PR00786">
    <property type="entry name" value="NEPRILYSIN"/>
</dbReference>
<reference evidence="11" key="2">
    <citation type="submission" date="2020-10" db="UniProtKB">
        <authorList>
            <consortium name="WormBaseParasite"/>
        </authorList>
    </citation>
    <scope>IDENTIFICATION</scope>
</reference>
<dbReference type="Pfam" id="PF01431">
    <property type="entry name" value="Peptidase_M13"/>
    <property type="match status" value="1"/>
</dbReference>
<dbReference type="CDD" id="cd08662">
    <property type="entry name" value="M13"/>
    <property type="match status" value="1"/>
</dbReference>
<dbReference type="Proteomes" id="UP000492821">
    <property type="component" value="Unassembled WGS sequence"/>
</dbReference>
<keyword evidence="6" id="KW-0862">Zinc</keyword>
<dbReference type="Gene3D" id="1.10.1380.10">
    <property type="entry name" value="Neutral endopeptidase , domain2"/>
    <property type="match status" value="1"/>
</dbReference>
<comment type="cofactor">
    <cofactor evidence="1">
        <name>Zn(2+)</name>
        <dbReference type="ChEBI" id="CHEBI:29105"/>
    </cofactor>
</comment>
<keyword evidence="4" id="KW-0479">Metal-binding</keyword>
<dbReference type="WBParaSite" id="Pan_g11990.t1">
    <property type="protein sequence ID" value="Pan_g11990.t1"/>
    <property type="gene ID" value="Pan_g11990"/>
</dbReference>
<dbReference type="PROSITE" id="PS51885">
    <property type="entry name" value="NEPRILYSIN"/>
    <property type="match status" value="1"/>
</dbReference>
<dbReference type="PANTHER" id="PTHR11733:SF167">
    <property type="entry name" value="FI17812P1-RELATED"/>
    <property type="match status" value="1"/>
</dbReference>
<feature type="domain" description="Peptidase M13 N-terminal" evidence="9">
    <location>
        <begin position="2"/>
        <end position="76"/>
    </location>
</feature>
<evidence type="ECO:0000256" key="3">
    <source>
        <dbReference type="ARBA" id="ARBA00022670"/>
    </source>
</evidence>
<sequence length="283" mass="32367">MSCIILTRDLFKYPLSQLYVKNHFDHDAVVPRVAEMIKLMKEELHKIIKKSDWLDDTTRSNAFKKLDHMKADIGYPENLFDDAFVSDVYNIPPSESSESYSALEARIQRRLRIVELSKISKKIDRTTWEGKASIIKSNAHNAPVLNKIIISAGILTLPHFSPNLPDYINYGTIGQIVAHEITHGYDNIGRLYDETGDERDWWKKETVDMYKAKSECLVKQYTKENYDGQLSLGENIADNGGMKLAFNAYKKLMASRGNVPEPALPGFEEFTPESLFFMTYANV</sequence>
<comment type="similarity">
    <text evidence="2">Belongs to the peptidase M13 family.</text>
</comment>
<dbReference type="Gene3D" id="3.40.390.10">
    <property type="entry name" value="Collagenase (Catalytic Domain)"/>
    <property type="match status" value="1"/>
</dbReference>
<keyword evidence="3" id="KW-0645">Protease</keyword>
<dbReference type="GO" id="GO:0004222">
    <property type="term" value="F:metalloendopeptidase activity"/>
    <property type="evidence" value="ECO:0007669"/>
    <property type="project" value="InterPro"/>
</dbReference>
<evidence type="ECO:0000256" key="2">
    <source>
        <dbReference type="ARBA" id="ARBA00007357"/>
    </source>
</evidence>